<organism evidence="1 2">
    <name type="scientific">Dunaliella salina</name>
    <name type="common">Green alga</name>
    <name type="synonym">Protococcus salinus</name>
    <dbReference type="NCBI Taxonomy" id="3046"/>
    <lineage>
        <taxon>Eukaryota</taxon>
        <taxon>Viridiplantae</taxon>
        <taxon>Chlorophyta</taxon>
        <taxon>core chlorophytes</taxon>
        <taxon>Chlorophyceae</taxon>
        <taxon>CS clade</taxon>
        <taxon>Chlamydomonadales</taxon>
        <taxon>Dunaliellaceae</taxon>
        <taxon>Dunaliella</taxon>
    </lineage>
</organism>
<name>A0ABQ7GCV0_DUNSA</name>
<proteinExistence type="predicted"/>
<protein>
    <submittedName>
        <fullName evidence="1">Uncharacterized protein</fullName>
    </submittedName>
</protein>
<sequence length="265" mass="29393">MWKGPPSLLLELGGVSLRPASVELPVARPFHSHKFCAHLHPPVCPFVCLSCLPLCVSLTCSRFVDWLLRLAAERCQVLARPSIPQTHILHSPFPSSLPFCVFHLSASSCFPLALLSAHRCPSRPLVCPFSCPSRPPIHPFACPSHAAVLWTTCCAWQLRGSSFVDYLLRLAAERYQVLAQWPDFSTAYGKDFYYRAHPEDLKKFYAAVDEFHAAYDTLTEFESLSGVAAQMLPGYQKRRQNVMGPTVGPTSANAAVTQFLLAHAK</sequence>
<dbReference type="Proteomes" id="UP000815325">
    <property type="component" value="Unassembled WGS sequence"/>
</dbReference>
<keyword evidence="2" id="KW-1185">Reference proteome</keyword>
<comment type="caution">
    <text evidence="1">The sequence shown here is derived from an EMBL/GenBank/DDBJ whole genome shotgun (WGS) entry which is preliminary data.</text>
</comment>
<gene>
    <name evidence="1" type="ORF">DUNSADRAFT_11646</name>
</gene>
<dbReference type="EMBL" id="MU069872">
    <property type="protein sequence ID" value="KAF5832446.1"/>
    <property type="molecule type" value="Genomic_DNA"/>
</dbReference>
<evidence type="ECO:0000313" key="2">
    <source>
        <dbReference type="Proteomes" id="UP000815325"/>
    </source>
</evidence>
<accession>A0ABQ7GCV0</accession>
<reference evidence="1" key="1">
    <citation type="submission" date="2017-08" db="EMBL/GenBank/DDBJ databases">
        <authorList>
            <person name="Polle J.E."/>
            <person name="Barry K."/>
            <person name="Cushman J."/>
            <person name="Schmutz J."/>
            <person name="Tran D."/>
            <person name="Hathwaick L.T."/>
            <person name="Yim W.C."/>
            <person name="Jenkins J."/>
            <person name="Mckie-Krisberg Z.M."/>
            <person name="Prochnik S."/>
            <person name="Lindquist E."/>
            <person name="Dockter R.B."/>
            <person name="Adam C."/>
            <person name="Molina H."/>
            <person name="Bunkerborg J."/>
            <person name="Jin E."/>
            <person name="Buchheim M."/>
            <person name="Magnuson J."/>
        </authorList>
    </citation>
    <scope>NUCLEOTIDE SEQUENCE</scope>
    <source>
        <strain evidence="1">CCAP 19/18</strain>
    </source>
</reference>
<evidence type="ECO:0000313" key="1">
    <source>
        <dbReference type="EMBL" id="KAF5832446.1"/>
    </source>
</evidence>